<name>A0A9P4NLE1_9PEZI</name>
<feature type="compositionally biased region" description="Low complexity" evidence="1">
    <location>
        <begin position="12"/>
        <end position="23"/>
    </location>
</feature>
<feature type="region of interest" description="Disordered" evidence="1">
    <location>
        <begin position="280"/>
        <end position="321"/>
    </location>
</feature>
<protein>
    <submittedName>
        <fullName evidence="2">Uncharacterized protein</fullName>
    </submittedName>
</protein>
<dbReference type="AlphaFoldDB" id="A0A9P4NLE1"/>
<accession>A0A9P4NLE1</accession>
<evidence type="ECO:0000313" key="3">
    <source>
        <dbReference type="Proteomes" id="UP000800235"/>
    </source>
</evidence>
<organism evidence="2 3">
    <name type="scientific">Tothia fuscella</name>
    <dbReference type="NCBI Taxonomy" id="1048955"/>
    <lineage>
        <taxon>Eukaryota</taxon>
        <taxon>Fungi</taxon>
        <taxon>Dikarya</taxon>
        <taxon>Ascomycota</taxon>
        <taxon>Pezizomycotina</taxon>
        <taxon>Dothideomycetes</taxon>
        <taxon>Pleosporomycetidae</taxon>
        <taxon>Venturiales</taxon>
        <taxon>Cylindrosympodiaceae</taxon>
        <taxon>Tothia</taxon>
    </lineage>
</organism>
<evidence type="ECO:0000256" key="1">
    <source>
        <dbReference type="SAM" id="MobiDB-lite"/>
    </source>
</evidence>
<gene>
    <name evidence="2" type="ORF">EJ08DRAFT_700264</name>
</gene>
<dbReference type="OrthoDB" id="4776522at2759"/>
<feature type="region of interest" description="Disordered" evidence="1">
    <location>
        <begin position="334"/>
        <end position="371"/>
    </location>
</feature>
<sequence length="459" mass="49976">MAVVLQTSTNTPVSFPSHPSSSSAHELDLPITQGRDIGTLDGVNQSVDDNRALKITLDPSLTMALNKPPEIPPRRSPIPRANCTHTIMDVVHTEAPCDFCGRTSRFGWLYQCQQDADRQNSTKEQLNELKSLVVAPNPDLTIEEELEAIGMSKSVIRQFKQGVYTPDQIARLIEQKLNLHKVIAAQLELEREPWNGRPVTPTVATRADARRESLSMIHKTGNLRRKSPSMSRCSTKACQLCRPYFRERTFMSFGSVFTDDVEMLKSDRGLRVRDGSIVRNLGLRPTPSSCPACRPGTPEASSSSNTSISSSSDASGDSDEDGISARALTRVLSQSTGLLPDTTDGNRETREGVQALSNARPGVDRKTSADSEFDLRTPKTVLRSSGSVDLLAFTRPGGFAGMDPPGRLTRRGSASSSTASDAREIPVEGGVALTEEAVETHVPDIITERDSFPDVMTQV</sequence>
<keyword evidence="3" id="KW-1185">Reference proteome</keyword>
<dbReference type="EMBL" id="MU007068">
    <property type="protein sequence ID" value="KAF2425719.1"/>
    <property type="molecule type" value="Genomic_DNA"/>
</dbReference>
<comment type="caution">
    <text evidence="2">The sequence shown here is derived from an EMBL/GenBank/DDBJ whole genome shotgun (WGS) entry which is preliminary data.</text>
</comment>
<feature type="compositionally biased region" description="Low complexity" evidence="1">
    <location>
        <begin position="299"/>
        <end position="315"/>
    </location>
</feature>
<feature type="compositionally biased region" description="Polar residues" evidence="1">
    <location>
        <begin position="1"/>
        <end position="11"/>
    </location>
</feature>
<feature type="compositionally biased region" description="Basic and acidic residues" evidence="1">
    <location>
        <begin position="362"/>
        <end position="371"/>
    </location>
</feature>
<reference evidence="2" key="1">
    <citation type="journal article" date="2020" name="Stud. Mycol.">
        <title>101 Dothideomycetes genomes: a test case for predicting lifestyles and emergence of pathogens.</title>
        <authorList>
            <person name="Haridas S."/>
            <person name="Albert R."/>
            <person name="Binder M."/>
            <person name="Bloem J."/>
            <person name="Labutti K."/>
            <person name="Salamov A."/>
            <person name="Andreopoulos B."/>
            <person name="Baker S."/>
            <person name="Barry K."/>
            <person name="Bills G."/>
            <person name="Bluhm B."/>
            <person name="Cannon C."/>
            <person name="Castanera R."/>
            <person name="Culley D."/>
            <person name="Daum C."/>
            <person name="Ezra D."/>
            <person name="Gonzalez J."/>
            <person name="Henrissat B."/>
            <person name="Kuo A."/>
            <person name="Liang C."/>
            <person name="Lipzen A."/>
            <person name="Lutzoni F."/>
            <person name="Magnuson J."/>
            <person name="Mondo S."/>
            <person name="Nolan M."/>
            <person name="Ohm R."/>
            <person name="Pangilinan J."/>
            <person name="Park H.-J."/>
            <person name="Ramirez L."/>
            <person name="Alfaro M."/>
            <person name="Sun H."/>
            <person name="Tritt A."/>
            <person name="Yoshinaga Y."/>
            <person name="Zwiers L.-H."/>
            <person name="Turgeon B."/>
            <person name="Goodwin S."/>
            <person name="Spatafora J."/>
            <person name="Crous P."/>
            <person name="Grigoriev I."/>
        </authorList>
    </citation>
    <scope>NUCLEOTIDE SEQUENCE</scope>
    <source>
        <strain evidence="2">CBS 130266</strain>
    </source>
</reference>
<proteinExistence type="predicted"/>
<feature type="region of interest" description="Disordered" evidence="1">
    <location>
        <begin position="401"/>
        <end position="423"/>
    </location>
</feature>
<dbReference type="Proteomes" id="UP000800235">
    <property type="component" value="Unassembled WGS sequence"/>
</dbReference>
<feature type="region of interest" description="Disordered" evidence="1">
    <location>
        <begin position="1"/>
        <end position="25"/>
    </location>
</feature>
<evidence type="ECO:0000313" key="2">
    <source>
        <dbReference type="EMBL" id="KAF2425719.1"/>
    </source>
</evidence>